<dbReference type="AlphaFoldDB" id="A0A7I9YJI5"/>
<proteinExistence type="predicted"/>
<dbReference type="GO" id="GO:0005829">
    <property type="term" value="C:cytosol"/>
    <property type="evidence" value="ECO:0007669"/>
    <property type="project" value="TreeGrafter"/>
</dbReference>
<gene>
    <name evidence="3" type="ORF">MBOU_08300</name>
</gene>
<evidence type="ECO:0000313" key="3">
    <source>
        <dbReference type="EMBL" id="GFG88788.1"/>
    </source>
</evidence>
<dbReference type="PANTHER" id="PTHR11138:SF5">
    <property type="entry name" value="METHIONYL-TRNA FORMYLTRANSFERASE, MITOCHONDRIAL"/>
    <property type="match status" value="1"/>
</dbReference>
<accession>A0A7I9YJI5</accession>
<dbReference type="EMBL" id="BLKZ01000001">
    <property type="protein sequence ID" value="GFG88788.1"/>
    <property type="molecule type" value="Genomic_DNA"/>
</dbReference>
<evidence type="ECO:0008006" key="5">
    <source>
        <dbReference type="Google" id="ProtNLM"/>
    </source>
</evidence>
<name>A0A7I9YJI5_MYCBU</name>
<comment type="caution">
    <text evidence="3">The sequence shown here is derived from an EMBL/GenBank/DDBJ whole genome shotgun (WGS) entry which is preliminary data.</text>
</comment>
<feature type="domain" description="N-formyltransferase dimerization C-terminal" evidence="2">
    <location>
        <begin position="192"/>
        <end position="241"/>
    </location>
</feature>
<dbReference type="SUPFAM" id="SSF53328">
    <property type="entry name" value="Formyltransferase"/>
    <property type="match status" value="1"/>
</dbReference>
<keyword evidence="4" id="KW-1185">Reference proteome</keyword>
<dbReference type="Pfam" id="PF18216">
    <property type="entry name" value="N_formyltrans_C"/>
    <property type="match status" value="1"/>
</dbReference>
<feature type="domain" description="Formyl transferase N-terminal" evidence="1">
    <location>
        <begin position="71"/>
        <end position="165"/>
    </location>
</feature>
<dbReference type="InterPro" id="IPR036477">
    <property type="entry name" value="Formyl_transf_N_sf"/>
</dbReference>
<evidence type="ECO:0000259" key="1">
    <source>
        <dbReference type="Pfam" id="PF00551"/>
    </source>
</evidence>
<dbReference type="InterPro" id="IPR040660">
    <property type="entry name" value="N_formyltrans_C"/>
</dbReference>
<organism evidence="3 4">
    <name type="scientific">Mycobacterium bourgelatii</name>
    <dbReference type="NCBI Taxonomy" id="1273442"/>
    <lineage>
        <taxon>Bacteria</taxon>
        <taxon>Bacillati</taxon>
        <taxon>Actinomycetota</taxon>
        <taxon>Actinomycetes</taxon>
        <taxon>Mycobacteriales</taxon>
        <taxon>Mycobacteriaceae</taxon>
        <taxon>Mycobacterium</taxon>
    </lineage>
</organism>
<dbReference type="NCBIfam" id="NF005755">
    <property type="entry name" value="PRK07579.1"/>
    <property type="match status" value="1"/>
</dbReference>
<dbReference type="GO" id="GO:0004479">
    <property type="term" value="F:methionyl-tRNA formyltransferase activity"/>
    <property type="evidence" value="ECO:0007669"/>
    <property type="project" value="TreeGrafter"/>
</dbReference>
<dbReference type="Gene3D" id="3.40.50.170">
    <property type="entry name" value="Formyl transferase, N-terminal domain"/>
    <property type="match status" value="1"/>
</dbReference>
<dbReference type="Pfam" id="PF00551">
    <property type="entry name" value="Formyl_trans_N"/>
    <property type="match status" value="1"/>
</dbReference>
<evidence type="ECO:0000313" key="4">
    <source>
        <dbReference type="Proteomes" id="UP000465360"/>
    </source>
</evidence>
<evidence type="ECO:0000259" key="2">
    <source>
        <dbReference type="Pfam" id="PF18216"/>
    </source>
</evidence>
<protein>
    <recommendedName>
        <fullName evidence="5">dTDP-4-amino-4,6-dideoxyglucose formyltransferase</fullName>
    </recommendedName>
</protein>
<dbReference type="InterPro" id="IPR002376">
    <property type="entry name" value="Formyl_transf_N"/>
</dbReference>
<sequence>MGKADDDTNRDTKSATKTLILTDNVHAHAVALELQSRHPGIDVYQSQHGQLPDVPRLNINEQALEVIDRYDLLLSLHCKQKFPAQLIDRIRCVNVHPGLNPYNRGWYPQVFSLINGLPVGVTIHEIDEELDHGPIIAQQECAIESWDTSGTVYARLIEIERQLVLEHFPAIRDGSYQTTPPHMEGNLNYKKDFAALLELDLTERGTFGDFLNRLRALTHDEYRNAWFVDESGRKVFVRVVLEPEQA</sequence>
<dbReference type="CDD" id="cd08369">
    <property type="entry name" value="FMT_core"/>
    <property type="match status" value="1"/>
</dbReference>
<reference evidence="3 4" key="1">
    <citation type="journal article" date="2019" name="Emerg. Microbes Infect.">
        <title>Comprehensive subspecies identification of 175 nontuberculous mycobacteria species based on 7547 genomic profiles.</title>
        <authorList>
            <person name="Matsumoto Y."/>
            <person name="Kinjo T."/>
            <person name="Motooka D."/>
            <person name="Nabeya D."/>
            <person name="Jung N."/>
            <person name="Uechi K."/>
            <person name="Horii T."/>
            <person name="Iida T."/>
            <person name="Fujita J."/>
            <person name="Nakamura S."/>
        </authorList>
    </citation>
    <scope>NUCLEOTIDE SEQUENCE [LARGE SCALE GENOMIC DNA]</scope>
    <source>
        <strain evidence="3 4">JCM 30725</strain>
    </source>
</reference>
<dbReference type="PANTHER" id="PTHR11138">
    <property type="entry name" value="METHIONYL-TRNA FORMYLTRANSFERASE"/>
    <property type="match status" value="1"/>
</dbReference>
<dbReference type="Proteomes" id="UP000465360">
    <property type="component" value="Unassembled WGS sequence"/>
</dbReference>